<name>A0A508WXP4_9HYPH</name>
<dbReference type="EMBL" id="CABFNB010000104">
    <property type="protein sequence ID" value="VTZ62351.1"/>
    <property type="molecule type" value="Genomic_DNA"/>
</dbReference>
<dbReference type="Proteomes" id="UP000507954">
    <property type="component" value="Unassembled WGS sequence"/>
</dbReference>
<protein>
    <submittedName>
        <fullName evidence="2">Uncharacterized protein</fullName>
    </submittedName>
</protein>
<gene>
    <name evidence="2" type="ORF">EMEDMD4_380012</name>
</gene>
<sequence length="60" mass="6678">MKLRCRAANFVVSLRAQAPLRGSSMPVDKYDGERRHAQGPKRLESHKAGQSGHQTEVIYG</sequence>
<organism evidence="2">
    <name type="scientific">Sinorhizobium medicae</name>
    <dbReference type="NCBI Taxonomy" id="110321"/>
    <lineage>
        <taxon>Bacteria</taxon>
        <taxon>Pseudomonadati</taxon>
        <taxon>Pseudomonadota</taxon>
        <taxon>Alphaproteobacteria</taxon>
        <taxon>Hyphomicrobiales</taxon>
        <taxon>Rhizobiaceae</taxon>
        <taxon>Sinorhizobium/Ensifer group</taxon>
        <taxon>Sinorhizobium</taxon>
    </lineage>
</organism>
<dbReference type="AlphaFoldDB" id="A0A508WXP4"/>
<proteinExistence type="predicted"/>
<accession>A0A508WXP4</accession>
<feature type="region of interest" description="Disordered" evidence="1">
    <location>
        <begin position="21"/>
        <end position="60"/>
    </location>
</feature>
<feature type="compositionally biased region" description="Basic and acidic residues" evidence="1">
    <location>
        <begin position="28"/>
        <end position="47"/>
    </location>
</feature>
<evidence type="ECO:0000256" key="1">
    <source>
        <dbReference type="SAM" id="MobiDB-lite"/>
    </source>
</evidence>
<evidence type="ECO:0000313" key="2">
    <source>
        <dbReference type="EMBL" id="VTZ62351.1"/>
    </source>
</evidence>
<reference evidence="2" key="1">
    <citation type="submission" date="2019-06" db="EMBL/GenBank/DDBJ databases">
        <authorList>
            <person name="Le Quere A."/>
            <person name="Colella S."/>
        </authorList>
    </citation>
    <scope>NUCLEOTIDE SEQUENCE</scope>
    <source>
        <strain evidence="2">EmedicaeMD41</strain>
    </source>
</reference>